<feature type="region of interest" description="Disordered" evidence="1">
    <location>
        <begin position="191"/>
        <end position="213"/>
    </location>
</feature>
<name>A0A0N7MBZ4_9RHOB</name>
<dbReference type="STRING" id="1715691.TA5113_01423"/>
<dbReference type="Proteomes" id="UP000051184">
    <property type="component" value="Unassembled WGS sequence"/>
</dbReference>
<proteinExistence type="predicted"/>
<dbReference type="OrthoDB" id="7951357at2"/>
<dbReference type="RefSeq" id="WP_058315629.1">
    <property type="nucleotide sequence ID" value="NZ_CYTO01000009.1"/>
</dbReference>
<evidence type="ECO:0000256" key="1">
    <source>
        <dbReference type="SAM" id="MobiDB-lite"/>
    </source>
</evidence>
<feature type="compositionally biased region" description="Polar residues" evidence="1">
    <location>
        <begin position="66"/>
        <end position="76"/>
    </location>
</feature>
<dbReference type="AlphaFoldDB" id="A0A0N7MBZ4"/>
<evidence type="ECO:0008006" key="4">
    <source>
        <dbReference type="Google" id="ProtNLM"/>
    </source>
</evidence>
<feature type="region of interest" description="Disordered" evidence="1">
    <location>
        <begin position="62"/>
        <end position="89"/>
    </location>
</feature>
<evidence type="ECO:0000313" key="3">
    <source>
        <dbReference type="Proteomes" id="UP000051184"/>
    </source>
</evidence>
<reference evidence="3" key="1">
    <citation type="submission" date="2015-09" db="EMBL/GenBank/DDBJ databases">
        <authorList>
            <person name="Rodrigo-Torres Lidia"/>
            <person name="Arahal R.David."/>
        </authorList>
    </citation>
    <scope>NUCLEOTIDE SEQUENCE [LARGE SCALE GENOMIC DNA]</scope>
    <source>
        <strain evidence="3">CECT 5114</strain>
    </source>
</reference>
<accession>A0A0N7MBZ4</accession>
<protein>
    <recommendedName>
        <fullName evidence="4">Excalibur calcium-binding domain-containing protein</fullName>
    </recommendedName>
</protein>
<dbReference type="PROSITE" id="PS51257">
    <property type="entry name" value="PROKAR_LIPOPROTEIN"/>
    <property type="match status" value="1"/>
</dbReference>
<keyword evidence="3" id="KW-1185">Reference proteome</keyword>
<evidence type="ECO:0000313" key="2">
    <source>
        <dbReference type="EMBL" id="CUK26776.1"/>
    </source>
</evidence>
<gene>
    <name evidence="2" type="ORF">TA5114_02594</name>
</gene>
<sequence length="223" mass="23877">MRWIFSGCAILALAACDPPVPDSAAGVGFDNSNFNRSAPRGFEPSVPPAQAVSSETLDVLEATGPVTPQTGQSTDGRQVVEASPSNPAPVQLENAGISDENDFDAVGSRRSIEDDARRREQIAGQYQVVEATKLPTRTASAGPNIVEFALQHTNPLGNPIYQRFGLNAVARFDKNCRKYPSADQAQIDFLSRGGPQKDRLGIDPDGDGYACSWNPTPFRSLSN</sequence>
<organism evidence="2 3">
    <name type="scientific">Cognatishimia activa</name>
    <dbReference type="NCBI Taxonomy" id="1715691"/>
    <lineage>
        <taxon>Bacteria</taxon>
        <taxon>Pseudomonadati</taxon>
        <taxon>Pseudomonadota</taxon>
        <taxon>Alphaproteobacteria</taxon>
        <taxon>Rhodobacterales</taxon>
        <taxon>Paracoccaceae</taxon>
        <taxon>Cognatishimia</taxon>
    </lineage>
</organism>
<dbReference type="EMBL" id="CYUE01000020">
    <property type="protein sequence ID" value="CUK26776.1"/>
    <property type="molecule type" value="Genomic_DNA"/>
</dbReference>